<dbReference type="GO" id="GO:0004497">
    <property type="term" value="F:monooxygenase activity"/>
    <property type="evidence" value="ECO:0007669"/>
    <property type="project" value="UniProtKB-KW"/>
</dbReference>
<evidence type="ECO:0000256" key="8">
    <source>
        <dbReference type="ARBA" id="ARBA00023033"/>
    </source>
</evidence>
<evidence type="ECO:0000256" key="1">
    <source>
        <dbReference type="ARBA" id="ARBA00001971"/>
    </source>
</evidence>
<evidence type="ECO:0000256" key="2">
    <source>
        <dbReference type="ARBA" id="ARBA00005179"/>
    </source>
</evidence>
<dbReference type="Pfam" id="PF00067">
    <property type="entry name" value="p450"/>
    <property type="match status" value="1"/>
</dbReference>
<evidence type="ECO:0000313" key="13">
    <source>
        <dbReference type="Proteomes" id="UP000308197"/>
    </source>
</evidence>
<dbReference type="PRINTS" id="PR00385">
    <property type="entry name" value="P450"/>
</dbReference>
<dbReference type="InterPro" id="IPR001128">
    <property type="entry name" value="Cyt_P450"/>
</dbReference>
<dbReference type="AlphaFoldDB" id="A0A5C3PT26"/>
<name>A0A5C3PT26_9APHY</name>
<feature type="binding site" description="axial binding residue" evidence="9">
    <location>
        <position position="503"/>
    </location>
    <ligand>
        <name>heme</name>
        <dbReference type="ChEBI" id="CHEBI:30413"/>
    </ligand>
    <ligandPart>
        <name>Fe</name>
        <dbReference type="ChEBI" id="CHEBI:18248"/>
    </ligandPart>
</feature>
<proteinExistence type="inferred from homology"/>
<keyword evidence="6 10" id="KW-0560">Oxidoreductase</keyword>
<comment type="pathway">
    <text evidence="2">Secondary metabolite biosynthesis.</text>
</comment>
<keyword evidence="8 10" id="KW-0503">Monooxygenase</keyword>
<dbReference type="EMBL" id="ML211031">
    <property type="protein sequence ID" value="TFK90978.1"/>
    <property type="molecule type" value="Genomic_DNA"/>
</dbReference>
<keyword evidence="13" id="KW-1185">Reference proteome</keyword>
<evidence type="ECO:0000256" key="7">
    <source>
        <dbReference type="ARBA" id="ARBA00023004"/>
    </source>
</evidence>
<feature type="transmembrane region" description="Helical" evidence="11">
    <location>
        <begin position="7"/>
        <end position="28"/>
    </location>
</feature>
<evidence type="ECO:0000256" key="4">
    <source>
        <dbReference type="ARBA" id="ARBA00022617"/>
    </source>
</evidence>
<evidence type="ECO:0000256" key="6">
    <source>
        <dbReference type="ARBA" id="ARBA00023002"/>
    </source>
</evidence>
<keyword evidence="7 9" id="KW-0408">Iron</keyword>
<keyword evidence="5 9" id="KW-0479">Metal-binding</keyword>
<comment type="similarity">
    <text evidence="3 10">Belongs to the cytochrome P450 family.</text>
</comment>
<dbReference type="CDD" id="cd11069">
    <property type="entry name" value="CYP_FUM15-like"/>
    <property type="match status" value="1"/>
</dbReference>
<dbReference type="GO" id="GO:0020037">
    <property type="term" value="F:heme binding"/>
    <property type="evidence" value="ECO:0007669"/>
    <property type="project" value="InterPro"/>
</dbReference>
<dbReference type="InterPro" id="IPR017972">
    <property type="entry name" value="Cyt_P450_CS"/>
</dbReference>
<keyword evidence="11" id="KW-0472">Membrane</keyword>
<reference evidence="12 13" key="1">
    <citation type="journal article" date="2019" name="Nat. Ecol. Evol.">
        <title>Megaphylogeny resolves global patterns of mushroom evolution.</title>
        <authorList>
            <person name="Varga T."/>
            <person name="Krizsan K."/>
            <person name="Foldi C."/>
            <person name="Dima B."/>
            <person name="Sanchez-Garcia M."/>
            <person name="Sanchez-Ramirez S."/>
            <person name="Szollosi G.J."/>
            <person name="Szarkandi J.G."/>
            <person name="Papp V."/>
            <person name="Albert L."/>
            <person name="Andreopoulos W."/>
            <person name="Angelini C."/>
            <person name="Antonin V."/>
            <person name="Barry K.W."/>
            <person name="Bougher N.L."/>
            <person name="Buchanan P."/>
            <person name="Buyck B."/>
            <person name="Bense V."/>
            <person name="Catcheside P."/>
            <person name="Chovatia M."/>
            <person name="Cooper J."/>
            <person name="Damon W."/>
            <person name="Desjardin D."/>
            <person name="Finy P."/>
            <person name="Geml J."/>
            <person name="Haridas S."/>
            <person name="Hughes K."/>
            <person name="Justo A."/>
            <person name="Karasinski D."/>
            <person name="Kautmanova I."/>
            <person name="Kiss B."/>
            <person name="Kocsube S."/>
            <person name="Kotiranta H."/>
            <person name="LaButti K.M."/>
            <person name="Lechner B.E."/>
            <person name="Liimatainen K."/>
            <person name="Lipzen A."/>
            <person name="Lukacs Z."/>
            <person name="Mihaltcheva S."/>
            <person name="Morgado L.N."/>
            <person name="Niskanen T."/>
            <person name="Noordeloos M.E."/>
            <person name="Ohm R.A."/>
            <person name="Ortiz-Santana B."/>
            <person name="Ovrebo C."/>
            <person name="Racz N."/>
            <person name="Riley R."/>
            <person name="Savchenko A."/>
            <person name="Shiryaev A."/>
            <person name="Soop K."/>
            <person name="Spirin V."/>
            <person name="Szebenyi C."/>
            <person name="Tomsovsky M."/>
            <person name="Tulloss R.E."/>
            <person name="Uehling J."/>
            <person name="Grigoriev I.V."/>
            <person name="Vagvolgyi C."/>
            <person name="Papp T."/>
            <person name="Martin F.M."/>
            <person name="Miettinen O."/>
            <person name="Hibbett D.S."/>
            <person name="Nagy L.G."/>
        </authorList>
    </citation>
    <scope>NUCLEOTIDE SEQUENCE [LARGE SCALE GENOMIC DNA]</scope>
    <source>
        <strain evidence="12 13">HHB13444</strain>
    </source>
</reference>
<organism evidence="12 13">
    <name type="scientific">Polyporus arcularius HHB13444</name>
    <dbReference type="NCBI Taxonomy" id="1314778"/>
    <lineage>
        <taxon>Eukaryota</taxon>
        <taxon>Fungi</taxon>
        <taxon>Dikarya</taxon>
        <taxon>Basidiomycota</taxon>
        <taxon>Agaricomycotina</taxon>
        <taxon>Agaricomycetes</taxon>
        <taxon>Polyporales</taxon>
        <taxon>Polyporaceae</taxon>
        <taxon>Polyporus</taxon>
    </lineage>
</organism>
<dbReference type="InterPro" id="IPR002401">
    <property type="entry name" value="Cyt_P450_E_grp-I"/>
</dbReference>
<accession>A0A5C3PT26</accession>
<dbReference type="SUPFAM" id="SSF48264">
    <property type="entry name" value="Cytochrome P450"/>
    <property type="match status" value="1"/>
</dbReference>
<evidence type="ECO:0000256" key="9">
    <source>
        <dbReference type="PIRSR" id="PIRSR602401-1"/>
    </source>
</evidence>
<dbReference type="PANTHER" id="PTHR24305">
    <property type="entry name" value="CYTOCHROME P450"/>
    <property type="match status" value="1"/>
</dbReference>
<dbReference type="PRINTS" id="PR00463">
    <property type="entry name" value="EP450I"/>
</dbReference>
<dbReference type="Gene3D" id="1.10.630.10">
    <property type="entry name" value="Cytochrome P450"/>
    <property type="match status" value="1"/>
</dbReference>
<dbReference type="STRING" id="1314778.A0A5C3PT26"/>
<sequence length="567" mass="63342">MSHSSSLLYSLLAASIAVGAAYLFYLAVLEPAWNPLRKLPGPPTRSLFGNHMGMVLDPSRSPRIHEAFVKHYGRNVRIRGFLPWDQRLFTLDPVSLAHILKHSTIYEKPWQSRALIGGLIGIGMLAAEGQVHKRQRRVGTPAFSIQNMRALVPVTFQKAMELKERWLALIADAQHAPDGERSKGGARLDVCHWVSRATFDVIGLAGFDYQFNAIHDESNELFMAYKEMFEIAVSQQGGGLWELVIVYAPFLDRFAPGQRYTVVKKSQAVIKRVAGRLIQEKKRKIEEAEKAGTTYGGKDLLSALLRSNAAADLPPDQRISDEDILNNINTFMFAGSDTSSLSVTWILYLLSVYPEVQDRLRAELLSIAPTAPLESLAQDEIASLYAKIAELPYLENVVRETLRLIPPVHSSIRVATKDDVIPTSTPVKMQNKYGEYEEVNSFVMPKGSCVHVPIEAFNLDREVWGPDGWAFKPERWDNLPEAVKAQPGLYNNILTFSAGPRSCIGVKFSIIEIKMFMFVLVTNFKFAPCDKVGKANVVLTRPYVMGKHKEGSQCPLLVTPYVQEAQA</sequence>
<evidence type="ECO:0000256" key="10">
    <source>
        <dbReference type="RuleBase" id="RU000461"/>
    </source>
</evidence>
<dbReference type="InParanoid" id="A0A5C3PT26"/>
<evidence type="ECO:0000256" key="3">
    <source>
        <dbReference type="ARBA" id="ARBA00010617"/>
    </source>
</evidence>
<gene>
    <name evidence="12" type="ORF">K466DRAFT_483652</name>
</gene>
<dbReference type="InterPro" id="IPR036396">
    <property type="entry name" value="Cyt_P450_sf"/>
</dbReference>
<evidence type="ECO:0000256" key="5">
    <source>
        <dbReference type="ARBA" id="ARBA00022723"/>
    </source>
</evidence>
<keyword evidence="4 9" id="KW-0349">Heme</keyword>
<dbReference type="Proteomes" id="UP000308197">
    <property type="component" value="Unassembled WGS sequence"/>
</dbReference>
<keyword evidence="11" id="KW-1133">Transmembrane helix</keyword>
<evidence type="ECO:0000256" key="11">
    <source>
        <dbReference type="SAM" id="Phobius"/>
    </source>
</evidence>
<dbReference type="GO" id="GO:0005506">
    <property type="term" value="F:iron ion binding"/>
    <property type="evidence" value="ECO:0007669"/>
    <property type="project" value="InterPro"/>
</dbReference>
<dbReference type="PROSITE" id="PS00086">
    <property type="entry name" value="CYTOCHROME_P450"/>
    <property type="match status" value="1"/>
</dbReference>
<keyword evidence="11" id="KW-0812">Transmembrane</keyword>
<comment type="cofactor">
    <cofactor evidence="1 9">
        <name>heme</name>
        <dbReference type="ChEBI" id="CHEBI:30413"/>
    </cofactor>
</comment>
<evidence type="ECO:0000313" key="12">
    <source>
        <dbReference type="EMBL" id="TFK90978.1"/>
    </source>
</evidence>
<dbReference type="GO" id="GO:0016705">
    <property type="term" value="F:oxidoreductase activity, acting on paired donors, with incorporation or reduction of molecular oxygen"/>
    <property type="evidence" value="ECO:0007669"/>
    <property type="project" value="InterPro"/>
</dbReference>
<protein>
    <submittedName>
        <fullName evidence="12">Cytochrome-450 hydroxylase</fullName>
    </submittedName>
</protein>
<dbReference type="PANTHER" id="PTHR24305:SF166">
    <property type="entry name" value="CYTOCHROME P450 12A4, MITOCHONDRIAL-RELATED"/>
    <property type="match status" value="1"/>
</dbReference>
<dbReference type="InterPro" id="IPR050121">
    <property type="entry name" value="Cytochrome_P450_monoxygenase"/>
</dbReference>